<dbReference type="AlphaFoldDB" id="A0A4P2VJV4"/>
<evidence type="ECO:0000313" key="1">
    <source>
        <dbReference type="EMBL" id="BBH52828.1"/>
    </source>
</evidence>
<accession>A0A4P2VJV4</accession>
<proteinExistence type="predicted"/>
<reference evidence="1 2" key="1">
    <citation type="submission" date="2018-12" db="EMBL/GenBank/DDBJ databases">
        <title>Rubrispira sanarue gen. nov., sp., nov., a member of the order Silvanigrellales, isolated from a brackish lake in Hamamatsu Japan.</title>
        <authorList>
            <person name="Maejima Y."/>
            <person name="Iino T."/>
            <person name="Muraguchi Y."/>
            <person name="Fukuda K."/>
            <person name="Nojiri H."/>
            <person name="Ohkuma M."/>
            <person name="Moriuchi R."/>
            <person name="Dohra H."/>
            <person name="Kimbara K."/>
            <person name="Shintani M."/>
        </authorList>
    </citation>
    <scope>NUCLEOTIDE SEQUENCE [LARGE SCALE GENOMIC DNA]</scope>
    <source>
        <strain evidence="1 2">RF1110005</strain>
    </source>
</reference>
<organism evidence="1 2">
    <name type="scientific">Fluviispira sanaruensis</name>
    <dbReference type="NCBI Taxonomy" id="2493639"/>
    <lineage>
        <taxon>Bacteria</taxon>
        <taxon>Pseudomonadati</taxon>
        <taxon>Bdellovibrionota</taxon>
        <taxon>Oligoflexia</taxon>
        <taxon>Silvanigrellales</taxon>
        <taxon>Silvanigrellaceae</taxon>
        <taxon>Fluviispira</taxon>
    </lineage>
</organism>
<dbReference type="Proteomes" id="UP000291236">
    <property type="component" value="Chromosome"/>
</dbReference>
<name>A0A4P2VJV4_FLUSA</name>
<protein>
    <submittedName>
        <fullName evidence="1">Uncharacterized protein</fullName>
    </submittedName>
</protein>
<keyword evidence="2" id="KW-1185">Reference proteome</keyword>
<gene>
    <name evidence="1" type="ORF">JCM31447_12710</name>
</gene>
<dbReference type="EMBL" id="AP019368">
    <property type="protein sequence ID" value="BBH52828.1"/>
    <property type="molecule type" value="Genomic_DNA"/>
</dbReference>
<evidence type="ECO:0000313" key="2">
    <source>
        <dbReference type="Proteomes" id="UP000291236"/>
    </source>
</evidence>
<dbReference type="KEGG" id="sbf:JCM31447_12710"/>
<sequence>MEVFLKNKLNLLLPNVDPANQVFVLYAGEPFIQRNNPAIQALLTYYSEETGAFVEAISNSYIKLLNIITLYQTKRSLKQILIFFKIIIF</sequence>